<feature type="domain" description="Tyr recombinase" evidence="5">
    <location>
        <begin position="56"/>
        <end position="153"/>
    </location>
</feature>
<dbReference type="PROSITE" id="PS51898">
    <property type="entry name" value="TYR_RECOMBINASE"/>
    <property type="match status" value="1"/>
</dbReference>
<evidence type="ECO:0000259" key="6">
    <source>
        <dbReference type="PROSITE" id="PS51900"/>
    </source>
</evidence>
<dbReference type="Gene3D" id="1.10.150.130">
    <property type="match status" value="1"/>
</dbReference>
<organism evidence="7 8">
    <name type="scientific">Cyanobium gracile UHCC 0281</name>
    <dbReference type="NCBI Taxonomy" id="3110309"/>
    <lineage>
        <taxon>Bacteria</taxon>
        <taxon>Bacillati</taxon>
        <taxon>Cyanobacteriota</taxon>
        <taxon>Cyanophyceae</taxon>
        <taxon>Synechococcales</taxon>
        <taxon>Prochlorococcaceae</taxon>
        <taxon>Cyanobium</taxon>
    </lineage>
</organism>
<evidence type="ECO:0000256" key="4">
    <source>
        <dbReference type="PROSITE-ProRule" id="PRU01248"/>
    </source>
</evidence>
<dbReference type="InterPro" id="IPR002104">
    <property type="entry name" value="Integrase_catalytic"/>
</dbReference>
<dbReference type="InterPro" id="IPR044068">
    <property type="entry name" value="CB"/>
</dbReference>
<reference evidence="7 8" key="1">
    <citation type="submission" date="2023-12" db="EMBL/GenBank/DDBJ databases">
        <title>Baltic Sea Cyanobacteria.</title>
        <authorList>
            <person name="Delbaje E."/>
            <person name="Fewer D.P."/>
            <person name="Shishido T.K."/>
        </authorList>
    </citation>
    <scope>NUCLEOTIDE SEQUENCE [LARGE SCALE GENOMIC DNA]</scope>
    <source>
        <strain evidence="7 8">UHCC 0281</strain>
    </source>
</reference>
<dbReference type="InterPro" id="IPR011010">
    <property type="entry name" value="DNA_brk_join_enz"/>
</dbReference>
<gene>
    <name evidence="7" type="ORF">VB739_15905</name>
</gene>
<dbReference type="InterPro" id="IPR010998">
    <property type="entry name" value="Integrase_recombinase_N"/>
</dbReference>
<comment type="caution">
    <text evidence="7">The sequence shown here is derived from an EMBL/GenBank/DDBJ whole genome shotgun (WGS) entry which is preliminary data.</text>
</comment>
<evidence type="ECO:0000256" key="2">
    <source>
        <dbReference type="ARBA" id="ARBA00023125"/>
    </source>
</evidence>
<name>A0ABU5SZV1_9CYAN</name>
<keyword evidence="2 4" id="KW-0238">DNA-binding</keyword>
<dbReference type="Pfam" id="PF00589">
    <property type="entry name" value="Phage_integrase"/>
    <property type="match status" value="1"/>
</dbReference>
<dbReference type="InterPro" id="IPR004107">
    <property type="entry name" value="Integrase_SAM-like_N"/>
</dbReference>
<feature type="domain" description="Core-binding (CB)" evidence="6">
    <location>
        <begin position="1"/>
        <end position="39"/>
    </location>
</feature>
<keyword evidence="8" id="KW-1185">Reference proteome</keyword>
<dbReference type="Gene3D" id="1.10.443.10">
    <property type="entry name" value="Intergrase catalytic core"/>
    <property type="match status" value="1"/>
</dbReference>
<evidence type="ECO:0000256" key="1">
    <source>
        <dbReference type="ARBA" id="ARBA00022908"/>
    </source>
</evidence>
<sequence length="153" mass="17202">MGSAEVNAFLSHLAVDLQVSASTQNQALAALLFLYRELLERDLELEGVVRARTRRRLPVVLSEAEVRAVRQRLEGEAALVVGLLYGSGLRLMEALRLRVKDLDVQRRELTVRDGKGGKDRLTVLPQSLLPELQEHLLKVEVVWVFWTGPIVNL</sequence>
<dbReference type="Proteomes" id="UP001302329">
    <property type="component" value="Unassembled WGS sequence"/>
</dbReference>
<dbReference type="RefSeq" id="WP_323357986.1">
    <property type="nucleotide sequence ID" value="NZ_JAYGHY010000092.1"/>
</dbReference>
<keyword evidence="1" id="KW-0229">DNA integration</keyword>
<accession>A0ABU5SZV1</accession>
<keyword evidence="3" id="KW-0233">DNA recombination</keyword>
<protein>
    <submittedName>
        <fullName evidence="7">Phage integrase N-terminal SAM-like domain-containing protein</fullName>
    </submittedName>
</protein>
<dbReference type="Pfam" id="PF13495">
    <property type="entry name" value="Phage_int_SAM_4"/>
    <property type="match status" value="1"/>
</dbReference>
<dbReference type="InterPro" id="IPR013762">
    <property type="entry name" value="Integrase-like_cat_sf"/>
</dbReference>
<dbReference type="EMBL" id="JAYGHY010000092">
    <property type="protein sequence ID" value="MEA5444043.1"/>
    <property type="molecule type" value="Genomic_DNA"/>
</dbReference>
<evidence type="ECO:0000313" key="7">
    <source>
        <dbReference type="EMBL" id="MEA5444043.1"/>
    </source>
</evidence>
<dbReference type="PROSITE" id="PS51900">
    <property type="entry name" value="CB"/>
    <property type="match status" value="1"/>
</dbReference>
<evidence type="ECO:0000259" key="5">
    <source>
        <dbReference type="PROSITE" id="PS51898"/>
    </source>
</evidence>
<proteinExistence type="predicted"/>
<dbReference type="SUPFAM" id="SSF56349">
    <property type="entry name" value="DNA breaking-rejoining enzymes"/>
    <property type="match status" value="1"/>
</dbReference>
<evidence type="ECO:0000256" key="3">
    <source>
        <dbReference type="ARBA" id="ARBA00023172"/>
    </source>
</evidence>
<evidence type="ECO:0000313" key="8">
    <source>
        <dbReference type="Proteomes" id="UP001302329"/>
    </source>
</evidence>